<gene>
    <name evidence="3" type="ordered locus">SCATT_p07910</name>
</gene>
<accession>G8XD38</accession>
<reference evidence="4" key="1">
    <citation type="submission" date="2011-12" db="EMBL/GenBank/DDBJ databases">
        <title>Complete genome sequence of Streptomyces cattleya strain DSM 46488.</title>
        <authorList>
            <person name="Ou H.-Y."/>
            <person name="Li P."/>
            <person name="Zhao C."/>
            <person name="O'Hagan D."/>
            <person name="Deng Z."/>
        </authorList>
    </citation>
    <scope>NUCLEOTIDE SEQUENCE [LARGE SCALE GENOMIC DNA]</scope>
    <source>
        <strain evidence="4">ATCC 35852 / DSM 46488 / JCM 4925 / NBRC 14057 / NRRL 8057</strain>
        <plasmid evidence="4">Plasmid pSCATT</plasmid>
    </source>
</reference>
<dbReference type="KEGG" id="sct:SCAT_p0948"/>
<dbReference type="AlphaFoldDB" id="F8JIT4"/>
<name>F8JIT4_STREN</name>
<dbReference type="Pfam" id="PF03756">
    <property type="entry name" value="AfsA"/>
    <property type="match status" value="2"/>
</dbReference>
<dbReference type="OrthoDB" id="7838374at2"/>
<dbReference type="RefSeq" id="WP_014151398.1">
    <property type="nucleotide sequence ID" value="NC_016113.1"/>
</dbReference>
<geneLocation type="plasmid" evidence="3 4">
    <name>pSCATT</name>
</geneLocation>
<dbReference type="InterPro" id="IPR005509">
    <property type="entry name" value="AfsA_hotdog_dom"/>
</dbReference>
<evidence type="ECO:0000259" key="2">
    <source>
        <dbReference type="Pfam" id="PF03756"/>
    </source>
</evidence>
<organism evidence="3 4">
    <name type="scientific">Streptantibioticus cattleyicolor (strain ATCC 35852 / DSM 46488 / JCM 4925 / NBRC 14057 / NRRL 8057)</name>
    <name type="common">Streptomyces cattleya</name>
    <dbReference type="NCBI Taxonomy" id="1003195"/>
    <lineage>
        <taxon>Bacteria</taxon>
        <taxon>Bacillati</taxon>
        <taxon>Actinomycetota</taxon>
        <taxon>Actinomycetes</taxon>
        <taxon>Kitasatosporales</taxon>
        <taxon>Streptomycetaceae</taxon>
        <taxon>Streptantibioticus</taxon>
    </lineage>
</organism>
<dbReference type="EMBL" id="CP003229">
    <property type="protein sequence ID" value="AEW98984.1"/>
    <property type="molecule type" value="Genomic_DNA"/>
</dbReference>
<feature type="region of interest" description="Disordered" evidence="1">
    <location>
        <begin position="227"/>
        <end position="267"/>
    </location>
</feature>
<dbReference type="Proteomes" id="UP000007842">
    <property type="component" value="Plasmid pSCATT"/>
</dbReference>
<evidence type="ECO:0000313" key="3">
    <source>
        <dbReference type="EMBL" id="AEW98984.1"/>
    </source>
</evidence>
<dbReference type="HOGENOM" id="CLU_061800_0_0_11"/>
<feature type="domain" description="A-factor biosynthesis hotdog" evidence="2">
    <location>
        <begin position="22"/>
        <end position="128"/>
    </location>
</feature>
<accession>F8JIT4</accession>
<feature type="compositionally biased region" description="Low complexity" evidence="1">
    <location>
        <begin position="133"/>
        <end position="146"/>
    </location>
</feature>
<evidence type="ECO:0000313" key="4">
    <source>
        <dbReference type="Proteomes" id="UP000007842"/>
    </source>
</evidence>
<proteinExistence type="predicted"/>
<protein>
    <submittedName>
        <fullName evidence="3">A-factor biosynthesis protein AfsA-like protein</fullName>
    </submittedName>
</protein>
<dbReference type="KEGG" id="scy:SCATT_p07910"/>
<evidence type="ECO:0000256" key="1">
    <source>
        <dbReference type="SAM" id="MobiDB-lite"/>
    </source>
</evidence>
<feature type="domain" description="A-factor biosynthesis hotdog" evidence="2">
    <location>
        <begin position="315"/>
        <end position="345"/>
    </location>
</feature>
<sequence>MDGRNGIAQAPLSWSRTVARELVHRVSVAEVLLTDVRALGGDRFVAAAQWPRSHPTFTRGADDLHSPLLLVETVRQLGIYIPLLHYSVPSDAHFVIRDVAFELDPEAEPRAGYGATEITCAVTVRALRPMAPATAPGASAGARTTANTPTEARGHTMARGTLRAPERTPSPGRAHPVPGNGAHPATPPLAALRMQVRFQAGNRTFARADGGARFIDPERYREMRRFSAPAHQVDPASRRLASAHRLSPAPDRHHGPGHPASPAAHTTHRVRRAVLRESVLQNHARPSPDLVGVATPHDVMLAFTGADGGLRVDPADARHPFFFDHGSDHVPGMALLEAGRQAVAVRSNGLLRRPVAGRMRALRFTESDPAALVETGLRGPRSLFRIRQGGVVTVIGTLRYASR</sequence>
<keyword evidence="3" id="KW-0614">Plasmid</keyword>
<feature type="region of interest" description="Disordered" evidence="1">
    <location>
        <begin position="133"/>
        <end position="187"/>
    </location>
</feature>
<dbReference type="PATRIC" id="fig|1003195.11.peg.906"/>
<keyword evidence="4" id="KW-1185">Reference proteome</keyword>